<feature type="compositionally biased region" description="Basic and acidic residues" evidence="1">
    <location>
        <begin position="257"/>
        <end position="271"/>
    </location>
</feature>
<gene>
    <name evidence="2" type="ORF">D6810_01875</name>
</gene>
<dbReference type="EMBL" id="RFKV01000059">
    <property type="protein sequence ID" value="RMD77136.1"/>
    <property type="molecule type" value="Genomic_DNA"/>
</dbReference>
<organism evidence="2 3">
    <name type="scientific">Candidatus Dojkabacteria bacterium</name>
    <dbReference type="NCBI Taxonomy" id="2099670"/>
    <lineage>
        <taxon>Bacteria</taxon>
        <taxon>Candidatus Dojkabacteria</taxon>
    </lineage>
</organism>
<feature type="compositionally biased region" description="Low complexity" evidence="1">
    <location>
        <begin position="120"/>
        <end position="133"/>
    </location>
</feature>
<sequence length="538" mass="57554">MLSLHSFEGHIGDSGPGSQTARQIELGLELGQLKELRRALSSVLPPLIQLITAVCEITSEPSKIKLKMSLSDGRILGLGVSIGLGKGKPEGQPEGQQAPRQTGEQQAQRQTGEQLGGQQEGQPKGQQRGQPEGQLGGQGVDPSIGTQTTVILPNTGTVEPFISFSAADIRAEIERSRQKQGQPEGQLGGQGVDPSIGTGTTVILPDTGTEGPDKGTEGPDTEDSSPSSSGRIPLTEDPDTGTEGPDKGTEGPDTDTEENRRFEEKIKKFLQEDPEDTPSTQRVGTPGSKSEQKGLSLSQLYLVLARFLTKDYKSPEASIIHKIFGGLFNIGVGSFRPFGVPSVLLKNLLVGMKRPAEAIKGYRKFHDTNKFSDRLILAYHELAAFVLSPLHGMLNLSTLGAFSGFLGGYRNVMEARKLAFGLRGIEERVRLLHGQRGVEKFKKNPFFRFGSGLRLLMDTTASIPLSTLFGISGAISSVGGTLDSVIKKLALEEVTGSLISAGRKIKGKNTSPMDQIGKILSLLNLITRRDKASGIGKK</sequence>
<proteinExistence type="predicted"/>
<feature type="region of interest" description="Disordered" evidence="1">
    <location>
        <begin position="174"/>
        <end position="292"/>
    </location>
</feature>
<feature type="compositionally biased region" description="Polar residues" evidence="1">
    <location>
        <begin position="94"/>
        <end position="107"/>
    </location>
</feature>
<comment type="caution">
    <text evidence="2">The sequence shown here is derived from an EMBL/GenBank/DDBJ whole genome shotgun (WGS) entry which is preliminary data.</text>
</comment>
<protein>
    <submittedName>
        <fullName evidence="2">Uncharacterized protein</fullName>
    </submittedName>
</protein>
<dbReference type="AlphaFoldDB" id="A0A3M0Z100"/>
<name>A0A3M0Z100_9BACT</name>
<feature type="region of interest" description="Disordered" evidence="1">
    <location>
        <begin position="81"/>
        <end position="148"/>
    </location>
</feature>
<evidence type="ECO:0000256" key="1">
    <source>
        <dbReference type="SAM" id="MobiDB-lite"/>
    </source>
</evidence>
<feature type="compositionally biased region" description="Polar residues" evidence="1">
    <location>
        <begin position="277"/>
        <end position="292"/>
    </location>
</feature>
<evidence type="ECO:0000313" key="2">
    <source>
        <dbReference type="EMBL" id="RMD77136.1"/>
    </source>
</evidence>
<reference evidence="2 3" key="1">
    <citation type="submission" date="2018-10" db="EMBL/GenBank/DDBJ databases">
        <title>Thermophilic Lithotrophy and Phototrophy in an Intertidal, Iron-rich, Geothermal Spring.</title>
        <authorList>
            <person name="Ward L.M."/>
            <person name="Idei A."/>
            <person name="Nakagawa M."/>
            <person name="Ueno Y."/>
            <person name="Fischer W."/>
            <person name="Mcglynn S.E."/>
        </authorList>
    </citation>
    <scope>NUCLEOTIDE SEQUENCE [LARGE SCALE GENOMIC DNA]</scope>
    <source>
        <strain evidence="2">J137</strain>
    </source>
</reference>
<accession>A0A3M0Z100</accession>
<dbReference type="Proteomes" id="UP000269410">
    <property type="component" value="Unassembled WGS sequence"/>
</dbReference>
<evidence type="ECO:0000313" key="3">
    <source>
        <dbReference type="Proteomes" id="UP000269410"/>
    </source>
</evidence>